<evidence type="ECO:0000313" key="2">
    <source>
        <dbReference type="Proteomes" id="UP000616151"/>
    </source>
</evidence>
<evidence type="ECO:0000313" key="1">
    <source>
        <dbReference type="EMBL" id="MBK1868209.1"/>
    </source>
</evidence>
<organism evidence="1 2">
    <name type="scientific">Taklimakanibacter albus</name>
    <dbReference type="NCBI Taxonomy" id="2800327"/>
    <lineage>
        <taxon>Bacteria</taxon>
        <taxon>Pseudomonadati</taxon>
        <taxon>Pseudomonadota</taxon>
        <taxon>Alphaproteobacteria</taxon>
        <taxon>Hyphomicrobiales</taxon>
        <taxon>Aestuariivirgaceae</taxon>
        <taxon>Taklimakanibacter</taxon>
    </lineage>
</organism>
<dbReference type="EMBL" id="JAENHL010000007">
    <property type="protein sequence ID" value="MBK1868209.1"/>
    <property type="molecule type" value="Genomic_DNA"/>
</dbReference>
<protein>
    <submittedName>
        <fullName evidence="1">TetR family transcriptional regulator C-terminal domain-containing protein</fullName>
    </submittedName>
</protein>
<gene>
    <name evidence="1" type="ORF">JHL16_17790</name>
</gene>
<dbReference type="Proteomes" id="UP000616151">
    <property type="component" value="Unassembled WGS sequence"/>
</dbReference>
<accession>A0ACC5R6D8</accession>
<proteinExistence type="predicted"/>
<reference evidence="1" key="1">
    <citation type="submission" date="2021-01" db="EMBL/GenBank/DDBJ databases">
        <authorList>
            <person name="Sun Q."/>
        </authorList>
    </citation>
    <scope>NUCLEOTIDE SEQUENCE</scope>
    <source>
        <strain evidence="1">YIM B02566</strain>
    </source>
</reference>
<comment type="caution">
    <text evidence="1">The sequence shown here is derived from an EMBL/GenBank/DDBJ whole genome shotgun (WGS) entry which is preliminary data.</text>
</comment>
<keyword evidence="2" id="KW-1185">Reference proteome</keyword>
<sequence>MTKTAAAKAKPRFARVDADLRRQMLIEAAIRCLAEGGIAAFTVDRISREANVSRGLINHHFDGISGLLIEVYEAMTQSMLAAGRETLFFEGGPEERLTAVIDTMFRAPMFSKSSLRAWLALWGEVATNPRLKASHRKSYDAYRRAIGDALSEIAKARKVKLDAEALAMTVIALIDGLWIEWCLDSSVVDRDSARAAVYAVLEARLGPLKR</sequence>
<name>A0ACC5R6D8_9HYPH</name>